<dbReference type="Pfam" id="PF02801">
    <property type="entry name" value="Ketoacyl-synt_C"/>
    <property type="match status" value="1"/>
</dbReference>
<evidence type="ECO:0000256" key="2">
    <source>
        <dbReference type="ARBA" id="ARBA00022679"/>
    </source>
</evidence>
<protein>
    <submittedName>
        <fullName evidence="5">Beta-ketoacyl-[acyl-carrier-protein] synthase family protein</fullName>
    </submittedName>
</protein>
<dbReference type="PROSITE" id="PS00606">
    <property type="entry name" value="KS3_1"/>
    <property type="match status" value="1"/>
</dbReference>
<proteinExistence type="inferred from homology"/>
<dbReference type="SUPFAM" id="SSF53901">
    <property type="entry name" value="Thiolase-like"/>
    <property type="match status" value="2"/>
</dbReference>
<dbReference type="InterPro" id="IPR018201">
    <property type="entry name" value="Ketoacyl_synth_AS"/>
</dbReference>
<dbReference type="Pfam" id="PF00109">
    <property type="entry name" value="ketoacyl-synt"/>
    <property type="match status" value="1"/>
</dbReference>
<dbReference type="Proteomes" id="UP001501822">
    <property type="component" value="Unassembled WGS sequence"/>
</dbReference>
<comment type="caution">
    <text evidence="5">The sequence shown here is derived from an EMBL/GenBank/DDBJ whole genome shotgun (WGS) entry which is preliminary data.</text>
</comment>
<evidence type="ECO:0000313" key="6">
    <source>
        <dbReference type="Proteomes" id="UP001501822"/>
    </source>
</evidence>
<evidence type="ECO:0000256" key="1">
    <source>
        <dbReference type="ARBA" id="ARBA00008467"/>
    </source>
</evidence>
<organism evidence="5 6">
    <name type="scientific">Actinoallomurus spadix</name>
    <dbReference type="NCBI Taxonomy" id="79912"/>
    <lineage>
        <taxon>Bacteria</taxon>
        <taxon>Bacillati</taxon>
        <taxon>Actinomycetota</taxon>
        <taxon>Actinomycetes</taxon>
        <taxon>Streptosporangiales</taxon>
        <taxon>Thermomonosporaceae</taxon>
        <taxon>Actinoallomurus</taxon>
    </lineage>
</organism>
<dbReference type="RefSeq" id="WP_252810986.1">
    <property type="nucleotide sequence ID" value="NZ_BAAABM010000076.1"/>
</dbReference>
<accession>A0ABP3HL79</accession>
<keyword evidence="2 3" id="KW-0808">Transferase</keyword>
<feature type="domain" description="Ketosynthase family 3 (KS3)" evidence="4">
    <location>
        <begin position="1"/>
        <end position="376"/>
    </location>
</feature>
<dbReference type="InterPro" id="IPR020841">
    <property type="entry name" value="PKS_Beta-ketoAc_synthase_dom"/>
</dbReference>
<dbReference type="PANTHER" id="PTHR11712:SF336">
    <property type="entry name" value="3-OXOACYL-[ACYL-CARRIER-PROTEIN] SYNTHASE, MITOCHONDRIAL"/>
    <property type="match status" value="1"/>
</dbReference>
<evidence type="ECO:0000259" key="4">
    <source>
        <dbReference type="PROSITE" id="PS52004"/>
    </source>
</evidence>
<comment type="similarity">
    <text evidence="1 3">Belongs to the thiolase-like superfamily. Beta-ketoacyl-ACP synthases family.</text>
</comment>
<evidence type="ECO:0000256" key="3">
    <source>
        <dbReference type="RuleBase" id="RU003694"/>
    </source>
</evidence>
<dbReference type="InterPro" id="IPR014031">
    <property type="entry name" value="Ketoacyl_synth_C"/>
</dbReference>
<gene>
    <name evidence="5" type="ORF">GCM10010151_74410</name>
</gene>
<dbReference type="InterPro" id="IPR000794">
    <property type="entry name" value="Beta-ketoacyl_synthase"/>
</dbReference>
<dbReference type="SMART" id="SM00825">
    <property type="entry name" value="PKS_KS"/>
    <property type="match status" value="1"/>
</dbReference>
<sequence length="378" mass="38848">MTEVVVTGLGAVTCHGDGAAALWEAMLAAAARPPDRPRDPLGHMDLRLMHLVPGVDAAERAGRFAITAAAEAIEDAGLDAEPPPARTAVVVGSCMGEVGVRERGRGPETGDAWNPAFRIAARVGDRIGAYGSNVSVASACAAGGFSVSVGADMIRCGEADVVLAGGSDAYSRVALACFNRLGSVDPVRCRPFDRDRRGTVFAEGAGMLVLESARHAARRGARAYARIAGIGWSCDAYHPTAPEPSGRQIARAMTEALGGDARLGCVIPHATGTPRGDVVESRALSAALGEHLAEVPLYSLKALIGHTGGAAAALALCAATMVLRHRVVPPNVRLGAQDPECAVRLPQDAPARLDRPRVLVNGSAFGGNNAALVLEEAA</sequence>
<reference evidence="6" key="1">
    <citation type="journal article" date="2019" name="Int. J. Syst. Evol. Microbiol.">
        <title>The Global Catalogue of Microorganisms (GCM) 10K type strain sequencing project: providing services to taxonomists for standard genome sequencing and annotation.</title>
        <authorList>
            <consortium name="The Broad Institute Genomics Platform"/>
            <consortium name="The Broad Institute Genome Sequencing Center for Infectious Disease"/>
            <person name="Wu L."/>
            <person name="Ma J."/>
        </authorList>
    </citation>
    <scope>NUCLEOTIDE SEQUENCE [LARGE SCALE GENOMIC DNA]</scope>
    <source>
        <strain evidence="6">JCM 3146</strain>
    </source>
</reference>
<dbReference type="InterPro" id="IPR016039">
    <property type="entry name" value="Thiolase-like"/>
</dbReference>
<evidence type="ECO:0000313" key="5">
    <source>
        <dbReference type="EMBL" id="GAA0373454.1"/>
    </source>
</evidence>
<name>A0ABP3HL79_9ACTN</name>
<dbReference type="Gene3D" id="3.40.47.10">
    <property type="match status" value="1"/>
</dbReference>
<keyword evidence="6" id="KW-1185">Reference proteome</keyword>
<dbReference type="PROSITE" id="PS52004">
    <property type="entry name" value="KS3_2"/>
    <property type="match status" value="1"/>
</dbReference>
<dbReference type="PANTHER" id="PTHR11712">
    <property type="entry name" value="POLYKETIDE SYNTHASE-RELATED"/>
    <property type="match status" value="1"/>
</dbReference>
<dbReference type="EMBL" id="BAAABM010000076">
    <property type="protein sequence ID" value="GAA0373454.1"/>
    <property type="molecule type" value="Genomic_DNA"/>
</dbReference>
<dbReference type="InterPro" id="IPR014030">
    <property type="entry name" value="Ketoacyl_synth_N"/>
</dbReference>